<reference evidence="3" key="1">
    <citation type="journal article" date="2019" name="Int. J. Syst. Evol. Microbiol.">
        <title>The Global Catalogue of Microorganisms (GCM) 10K type strain sequencing project: providing services to taxonomists for standard genome sequencing and annotation.</title>
        <authorList>
            <consortium name="The Broad Institute Genomics Platform"/>
            <consortium name="The Broad Institute Genome Sequencing Center for Infectious Disease"/>
            <person name="Wu L."/>
            <person name="Ma J."/>
        </authorList>
    </citation>
    <scope>NUCLEOTIDE SEQUENCE [LARGE SCALE GENOMIC DNA]</scope>
    <source>
        <strain evidence="3">CCUG 56042</strain>
    </source>
</reference>
<sequence>MTSLSRITLAVLVAAGAAASTAALAQPAGSQAPLTRAQVQADLVDWLQAGYDPLDWIHYPANAQRAGAIVAQRRAERAAGGQAQMQPQQ</sequence>
<gene>
    <name evidence="2" type="ORF">ACFPTO_08885</name>
</gene>
<dbReference type="RefSeq" id="WP_377710905.1">
    <property type="nucleotide sequence ID" value="NZ_JBHSMP010000011.1"/>
</dbReference>
<evidence type="ECO:0000256" key="1">
    <source>
        <dbReference type="SAM" id="SignalP"/>
    </source>
</evidence>
<proteinExistence type="predicted"/>
<evidence type="ECO:0000313" key="2">
    <source>
        <dbReference type="EMBL" id="MFC5428911.1"/>
    </source>
</evidence>
<protein>
    <submittedName>
        <fullName evidence="2">DUF4148 domain-containing protein</fullName>
    </submittedName>
</protein>
<dbReference type="InterPro" id="IPR025421">
    <property type="entry name" value="DUF4148"/>
</dbReference>
<dbReference type="EMBL" id="JBHSMP010000011">
    <property type="protein sequence ID" value="MFC5428911.1"/>
    <property type="molecule type" value="Genomic_DNA"/>
</dbReference>
<feature type="chain" id="PRO_5045928064" evidence="1">
    <location>
        <begin position="26"/>
        <end position="89"/>
    </location>
</feature>
<keyword evidence="1" id="KW-0732">Signal</keyword>
<dbReference type="Pfam" id="PF13663">
    <property type="entry name" value="DUF4148"/>
    <property type="match status" value="1"/>
</dbReference>
<accession>A0ABW0J763</accession>
<feature type="signal peptide" evidence="1">
    <location>
        <begin position="1"/>
        <end position="25"/>
    </location>
</feature>
<comment type="caution">
    <text evidence="2">The sequence shown here is derived from an EMBL/GenBank/DDBJ whole genome shotgun (WGS) entry which is preliminary data.</text>
</comment>
<dbReference type="Proteomes" id="UP001596103">
    <property type="component" value="Unassembled WGS sequence"/>
</dbReference>
<organism evidence="2 3">
    <name type="scientific">Paraburkholderia denitrificans</name>
    <dbReference type="NCBI Taxonomy" id="694025"/>
    <lineage>
        <taxon>Bacteria</taxon>
        <taxon>Pseudomonadati</taxon>
        <taxon>Pseudomonadota</taxon>
        <taxon>Betaproteobacteria</taxon>
        <taxon>Burkholderiales</taxon>
        <taxon>Burkholderiaceae</taxon>
        <taxon>Paraburkholderia</taxon>
    </lineage>
</organism>
<name>A0ABW0J763_9BURK</name>
<evidence type="ECO:0000313" key="3">
    <source>
        <dbReference type="Proteomes" id="UP001596103"/>
    </source>
</evidence>
<keyword evidence="3" id="KW-1185">Reference proteome</keyword>